<dbReference type="InterPro" id="IPR044635">
    <property type="entry name" value="UBP14-like"/>
</dbReference>
<keyword evidence="3" id="KW-0645">Protease</keyword>
<evidence type="ECO:0000256" key="2">
    <source>
        <dbReference type="ARBA" id="ARBA00012759"/>
    </source>
</evidence>
<evidence type="ECO:0000259" key="7">
    <source>
        <dbReference type="PROSITE" id="PS50235"/>
    </source>
</evidence>
<dbReference type="GeneTree" id="ENSGT00390000009615"/>
<dbReference type="InterPro" id="IPR028889">
    <property type="entry name" value="USP"/>
</dbReference>
<evidence type="ECO:0000256" key="1">
    <source>
        <dbReference type="ARBA" id="ARBA00000707"/>
    </source>
</evidence>
<proteinExistence type="predicted"/>
<dbReference type="Ensembl" id="ENSEBUT00000002930.1">
    <property type="protein sequence ID" value="ENSEBUP00000002574.1"/>
    <property type="gene ID" value="ENSEBUG00000001967.1"/>
</dbReference>
<keyword evidence="4" id="KW-0833">Ubl conjugation pathway</keyword>
<reference evidence="8" key="1">
    <citation type="submission" date="2025-08" db="UniProtKB">
        <authorList>
            <consortium name="Ensembl"/>
        </authorList>
    </citation>
    <scope>IDENTIFICATION</scope>
</reference>
<sequence>MLWHASHQIWQVPAAGLPLDAAGKTTEGVTHLYLRSFRENTIPELQLHRSSSCIYPSICLISKGANLILIGSPGDLPSEPVKKTTFIEDLTSVQMGLSVDVPTGLMNMGNSCFLNATLQCLRTASPLHDALCRFKVSSINDPAQRFAAALADLYLSMDRITMQSQADGEDDRVTQESHDIQALHEIMTCGGQRSLFDQVVDRTAMDLQWQKPVQVAVPVAVLKALQQSESAFAEIGSDGLYVQQDALHCWCKILQLLREVLEGHRSWRELEAWQNK</sequence>
<keyword evidence="5" id="KW-0378">Hydrolase</keyword>
<name>A0A8C4NGF2_EPTBU</name>
<evidence type="ECO:0000256" key="6">
    <source>
        <dbReference type="ARBA" id="ARBA00022807"/>
    </source>
</evidence>
<evidence type="ECO:0000256" key="4">
    <source>
        <dbReference type="ARBA" id="ARBA00022786"/>
    </source>
</evidence>
<reference evidence="8" key="2">
    <citation type="submission" date="2025-09" db="UniProtKB">
        <authorList>
            <consortium name="Ensembl"/>
        </authorList>
    </citation>
    <scope>IDENTIFICATION</scope>
</reference>
<dbReference type="GO" id="GO:0061136">
    <property type="term" value="P:regulation of proteasomal protein catabolic process"/>
    <property type="evidence" value="ECO:0007669"/>
    <property type="project" value="TreeGrafter"/>
</dbReference>
<dbReference type="GO" id="GO:0004843">
    <property type="term" value="F:cysteine-type deubiquitinase activity"/>
    <property type="evidence" value="ECO:0007669"/>
    <property type="project" value="UniProtKB-EC"/>
</dbReference>
<dbReference type="SUPFAM" id="SSF54001">
    <property type="entry name" value="Cysteine proteinases"/>
    <property type="match status" value="1"/>
</dbReference>
<comment type="catalytic activity">
    <reaction evidence="1">
        <text>Thiol-dependent hydrolysis of ester, thioester, amide, peptide and isopeptide bonds formed by the C-terminal Gly of ubiquitin (a 76-residue protein attached to proteins as an intracellular targeting signal).</text>
        <dbReference type="EC" id="3.4.19.12"/>
    </reaction>
</comment>
<feature type="domain" description="USP" evidence="7">
    <location>
        <begin position="103"/>
        <end position="276"/>
    </location>
</feature>
<accession>A0A8C4NGF2</accession>
<dbReference type="Gene3D" id="3.90.70.10">
    <property type="entry name" value="Cysteine proteinases"/>
    <property type="match status" value="1"/>
</dbReference>
<organism evidence="8 9">
    <name type="scientific">Eptatretus burgeri</name>
    <name type="common">Inshore hagfish</name>
    <dbReference type="NCBI Taxonomy" id="7764"/>
    <lineage>
        <taxon>Eukaryota</taxon>
        <taxon>Metazoa</taxon>
        <taxon>Chordata</taxon>
        <taxon>Craniata</taxon>
        <taxon>Vertebrata</taxon>
        <taxon>Cyclostomata</taxon>
        <taxon>Myxini</taxon>
        <taxon>Myxiniformes</taxon>
        <taxon>Myxinidae</taxon>
        <taxon>Eptatretinae</taxon>
        <taxon>Eptatretus</taxon>
    </lineage>
</organism>
<dbReference type="Pfam" id="PF00443">
    <property type="entry name" value="UCH"/>
    <property type="match status" value="1"/>
</dbReference>
<dbReference type="PANTHER" id="PTHR43982">
    <property type="entry name" value="UBIQUITIN CARBOXYL-TERMINAL HYDROLASE"/>
    <property type="match status" value="1"/>
</dbReference>
<evidence type="ECO:0000256" key="3">
    <source>
        <dbReference type="ARBA" id="ARBA00022670"/>
    </source>
</evidence>
<dbReference type="GO" id="GO:0070628">
    <property type="term" value="F:proteasome binding"/>
    <property type="evidence" value="ECO:0007669"/>
    <property type="project" value="TreeGrafter"/>
</dbReference>
<protein>
    <recommendedName>
        <fullName evidence="2">ubiquitinyl hydrolase 1</fullName>
        <ecNumber evidence="2">3.4.19.12</ecNumber>
    </recommendedName>
</protein>
<dbReference type="PROSITE" id="PS00972">
    <property type="entry name" value="USP_1"/>
    <property type="match status" value="1"/>
</dbReference>
<dbReference type="EC" id="3.4.19.12" evidence="2"/>
<dbReference type="GO" id="GO:0043161">
    <property type="term" value="P:proteasome-mediated ubiquitin-dependent protein catabolic process"/>
    <property type="evidence" value="ECO:0007669"/>
    <property type="project" value="InterPro"/>
</dbReference>
<dbReference type="PANTHER" id="PTHR43982:SF1">
    <property type="entry name" value="UBIQUITIN CARBOXYL-TERMINAL HYDROLASE 14"/>
    <property type="match status" value="1"/>
</dbReference>
<dbReference type="Proteomes" id="UP000694388">
    <property type="component" value="Unplaced"/>
</dbReference>
<keyword evidence="6" id="KW-0788">Thiol protease</keyword>
<keyword evidence="9" id="KW-1185">Reference proteome</keyword>
<dbReference type="InterPro" id="IPR018200">
    <property type="entry name" value="USP_CS"/>
</dbReference>
<evidence type="ECO:0000256" key="5">
    <source>
        <dbReference type="ARBA" id="ARBA00022801"/>
    </source>
</evidence>
<dbReference type="InterPro" id="IPR001394">
    <property type="entry name" value="Peptidase_C19_UCH"/>
</dbReference>
<evidence type="ECO:0000313" key="8">
    <source>
        <dbReference type="Ensembl" id="ENSEBUP00000002574.1"/>
    </source>
</evidence>
<dbReference type="GO" id="GO:0016579">
    <property type="term" value="P:protein deubiquitination"/>
    <property type="evidence" value="ECO:0007669"/>
    <property type="project" value="InterPro"/>
</dbReference>
<dbReference type="InterPro" id="IPR038765">
    <property type="entry name" value="Papain-like_cys_pep_sf"/>
</dbReference>
<dbReference type="PROSITE" id="PS50235">
    <property type="entry name" value="USP_3"/>
    <property type="match status" value="1"/>
</dbReference>
<dbReference type="AlphaFoldDB" id="A0A8C4NGF2"/>
<evidence type="ECO:0000313" key="9">
    <source>
        <dbReference type="Proteomes" id="UP000694388"/>
    </source>
</evidence>